<keyword evidence="3" id="KW-1185">Reference proteome</keyword>
<comment type="caution">
    <text evidence="2">The sequence shown here is derived from an EMBL/GenBank/DDBJ whole genome shotgun (WGS) entry which is preliminary data.</text>
</comment>
<evidence type="ECO:0000313" key="3">
    <source>
        <dbReference type="Proteomes" id="UP000317940"/>
    </source>
</evidence>
<dbReference type="OrthoDB" id="3688760at2"/>
<proteinExistence type="predicted"/>
<dbReference type="Proteomes" id="UP000317940">
    <property type="component" value="Unassembled WGS sequence"/>
</dbReference>
<feature type="region of interest" description="Disordered" evidence="1">
    <location>
        <begin position="1"/>
        <end position="30"/>
    </location>
</feature>
<protein>
    <submittedName>
        <fullName evidence="2">Uncharacterized protein</fullName>
    </submittedName>
</protein>
<evidence type="ECO:0000313" key="2">
    <source>
        <dbReference type="EMBL" id="TWF98601.1"/>
    </source>
</evidence>
<accession>A0A561UGX6</accession>
<dbReference type="AlphaFoldDB" id="A0A561UGX6"/>
<organism evidence="2 3">
    <name type="scientific">Kitasatospora viridis</name>
    <dbReference type="NCBI Taxonomy" id="281105"/>
    <lineage>
        <taxon>Bacteria</taxon>
        <taxon>Bacillati</taxon>
        <taxon>Actinomycetota</taxon>
        <taxon>Actinomycetes</taxon>
        <taxon>Kitasatosporales</taxon>
        <taxon>Streptomycetaceae</taxon>
        <taxon>Kitasatospora</taxon>
    </lineage>
</organism>
<name>A0A561UGX6_9ACTN</name>
<dbReference type="InterPro" id="IPR043991">
    <property type="entry name" value="Gp3-like"/>
</dbReference>
<sequence length="230" mass="24468">MPPTALARTSHSTIVSAPGSGADRLHPTVVPPPVGRFHAGRRVDNRPESLPQWRVSSTSSEVAIAVGRLLGGTAAVGDQTAEVLTTSHVVRVILDGPHSISTEMRLWGPKGVLHHCDGARFLTPAKVQGTPCGCPDSAKERVALAKVLRAPQPETTVTFRLADHYSLGWFEFSSPSRMLADEAGDIRTKLSSVVGEALCELSLDLVTVTVAGSADVSFRRPRLNVIGPWS</sequence>
<dbReference type="RefSeq" id="WP_145905008.1">
    <property type="nucleotide sequence ID" value="NZ_BAAAMZ010000045.1"/>
</dbReference>
<dbReference type="EMBL" id="VIWT01000001">
    <property type="protein sequence ID" value="TWF98601.1"/>
    <property type="molecule type" value="Genomic_DNA"/>
</dbReference>
<evidence type="ECO:0000256" key="1">
    <source>
        <dbReference type="SAM" id="MobiDB-lite"/>
    </source>
</evidence>
<dbReference type="Pfam" id="PF18897">
    <property type="entry name" value="Gp3-like"/>
    <property type="match status" value="1"/>
</dbReference>
<reference evidence="2 3" key="1">
    <citation type="submission" date="2019-06" db="EMBL/GenBank/DDBJ databases">
        <title>Sequencing the genomes of 1000 actinobacteria strains.</title>
        <authorList>
            <person name="Klenk H.-P."/>
        </authorList>
    </citation>
    <scope>NUCLEOTIDE SEQUENCE [LARGE SCALE GENOMIC DNA]</scope>
    <source>
        <strain evidence="2 3">DSM 44826</strain>
    </source>
</reference>
<gene>
    <name evidence="2" type="ORF">FHX73_112422</name>
</gene>